<dbReference type="Proteomes" id="UP000003163">
    <property type="component" value="Unassembled WGS sequence"/>
</dbReference>
<gene>
    <name evidence="2" type="ORF">EDEG_00096</name>
</gene>
<keyword evidence="1" id="KW-0472">Membrane</keyword>
<dbReference type="InParanoid" id="J9DBW0"/>
<accession>J9DBW0</accession>
<reference evidence="3" key="2">
    <citation type="submission" date="2015-07" db="EMBL/GenBank/DDBJ databases">
        <title>Contrasting host-pathogen interactions and genome evolution in two generalist and specialist microsporidian pathogens of mosquitoes.</title>
        <authorList>
            <consortium name="The Broad Institute Genomics Platform"/>
            <consortium name="The Broad Institute Genome Sequencing Center for Infectious Disease"/>
            <person name="Cuomo C.A."/>
            <person name="Sanscrainte N.D."/>
            <person name="Goldberg J.M."/>
            <person name="Heiman D."/>
            <person name="Young S."/>
            <person name="Zeng Q."/>
            <person name="Becnel J.J."/>
            <person name="Birren B.W."/>
        </authorList>
    </citation>
    <scope>NUCLEOTIDE SEQUENCE [LARGE SCALE GENOMIC DNA]</scope>
    <source>
        <strain evidence="3">USNM 41457</strain>
    </source>
</reference>
<name>J9DBW0_EDHAE</name>
<evidence type="ECO:0000256" key="1">
    <source>
        <dbReference type="SAM" id="Phobius"/>
    </source>
</evidence>
<keyword evidence="1" id="KW-0812">Transmembrane</keyword>
<sequence>MDLNISIKYLFAHLQYLSFLILNYLTKYKILALRKEIKDLKLKFYIGLYKNKIESSLLVYIQQLYYFLTFNLINSVLISILKFVFENKTDQTKFDSTYNIDLFRNTYKYVLLKDLYVVY</sequence>
<keyword evidence="1" id="KW-1133">Transmembrane helix</keyword>
<protein>
    <submittedName>
        <fullName evidence="2">Uncharacterized protein</fullName>
    </submittedName>
</protein>
<feature type="transmembrane region" description="Helical" evidence="1">
    <location>
        <begin position="6"/>
        <end position="25"/>
    </location>
</feature>
<dbReference type="EMBL" id="AFBI03000001">
    <property type="protein sequence ID" value="EJW04979.1"/>
    <property type="molecule type" value="Genomic_DNA"/>
</dbReference>
<reference evidence="2 3" key="1">
    <citation type="submission" date="2011-08" db="EMBL/GenBank/DDBJ databases">
        <authorList>
            <person name="Liu Z.J."/>
            <person name="Shi F.L."/>
            <person name="Lu J.Q."/>
            <person name="Li M."/>
            <person name="Wang Z.L."/>
        </authorList>
    </citation>
    <scope>NUCLEOTIDE SEQUENCE [LARGE SCALE GENOMIC DNA]</scope>
    <source>
        <strain evidence="2 3">USNM 41457</strain>
    </source>
</reference>
<dbReference type="HOGENOM" id="CLU_2061431_0_0_1"/>
<organism evidence="2 3">
    <name type="scientific">Edhazardia aedis (strain USNM 41457)</name>
    <name type="common">Microsporidian parasite</name>
    <dbReference type="NCBI Taxonomy" id="1003232"/>
    <lineage>
        <taxon>Eukaryota</taxon>
        <taxon>Fungi</taxon>
        <taxon>Fungi incertae sedis</taxon>
        <taxon>Microsporidia</taxon>
        <taxon>Edhazardia</taxon>
    </lineage>
</organism>
<proteinExistence type="predicted"/>
<evidence type="ECO:0000313" key="2">
    <source>
        <dbReference type="EMBL" id="EJW04979.1"/>
    </source>
</evidence>
<dbReference type="AlphaFoldDB" id="J9DBW0"/>
<evidence type="ECO:0000313" key="3">
    <source>
        <dbReference type="Proteomes" id="UP000003163"/>
    </source>
</evidence>
<comment type="caution">
    <text evidence="2">The sequence shown here is derived from an EMBL/GenBank/DDBJ whole genome shotgun (WGS) entry which is preliminary data.</text>
</comment>
<feature type="transmembrane region" description="Helical" evidence="1">
    <location>
        <begin position="64"/>
        <end position="85"/>
    </location>
</feature>
<keyword evidence="3" id="KW-1185">Reference proteome</keyword>
<dbReference type="VEuPathDB" id="MicrosporidiaDB:EDEG_00096"/>